<keyword evidence="1" id="KW-0732">Signal</keyword>
<evidence type="ECO:0000256" key="1">
    <source>
        <dbReference type="SAM" id="SignalP"/>
    </source>
</evidence>
<feature type="signal peptide" evidence="1">
    <location>
        <begin position="1"/>
        <end position="24"/>
    </location>
</feature>
<feature type="chain" id="PRO_5030087907" description="Nucleotidyltransferase" evidence="1">
    <location>
        <begin position="25"/>
        <end position="349"/>
    </location>
</feature>
<sequence length="349" mass="39475">MLNLKSILSLALSSCSLLPLCIQAKIPESRMINYEHKISLTNEQKINLEKLANSIHAESFKKLYSSDGWGKYGKFSDLGMEVQGSLAYGMALADSSDLDIAFIYKYNNGDSMIKFDPVQFKNIAINSFKSTFGNKYVYTIKAPVVNLKNKTEDIDIAFFNILSQSTMLCSTANRCSELNYGKDSATASWYKSERLSLYSKLDEVFSVNTDKRKLINRAGKIFKVWRSKTFSTQTVKVPSIALVTIMYDFEKDKNNPDNYSSSIEMLRDMTYYGVVKYFKDKSCSGASSAEINLPVYQQDRNLLNRLNSAQRIDFCKNLVKFNEALEYSASEKVSEAESVKTLEPFIGSL</sequence>
<accession>A0A3V9KCF6</accession>
<organism evidence="2">
    <name type="scientific">Salmonella enterica I</name>
    <dbReference type="NCBI Taxonomy" id="59201"/>
    <lineage>
        <taxon>Bacteria</taxon>
        <taxon>Pseudomonadati</taxon>
        <taxon>Pseudomonadota</taxon>
        <taxon>Gammaproteobacteria</taxon>
        <taxon>Enterobacterales</taxon>
        <taxon>Enterobacteriaceae</taxon>
        <taxon>Salmonella</taxon>
    </lineage>
</organism>
<dbReference type="EMBL" id="AAIYJT010000040">
    <property type="protein sequence ID" value="ECJ4451940.1"/>
    <property type="molecule type" value="Genomic_DNA"/>
</dbReference>
<comment type="caution">
    <text evidence="2">The sequence shown here is derived from an EMBL/GenBank/DDBJ whole genome shotgun (WGS) entry which is preliminary data.</text>
</comment>
<proteinExistence type="predicted"/>
<evidence type="ECO:0008006" key="3">
    <source>
        <dbReference type="Google" id="ProtNLM"/>
    </source>
</evidence>
<reference evidence="2" key="1">
    <citation type="submission" date="2018-08" db="EMBL/GenBank/DDBJ databases">
        <authorList>
            <consortium name="GenomeTrakr network: Whole genome sequencing for foodborne pathogen traceback"/>
        </authorList>
    </citation>
    <scope>NUCLEOTIDE SEQUENCE</scope>
    <source>
        <strain evidence="2">FDA00000611</strain>
    </source>
</reference>
<protein>
    <recommendedName>
        <fullName evidence="3">Nucleotidyltransferase</fullName>
    </recommendedName>
</protein>
<evidence type="ECO:0000313" key="2">
    <source>
        <dbReference type="EMBL" id="ECJ4451940.1"/>
    </source>
</evidence>
<gene>
    <name evidence="2" type="ORF">AHU48_22590</name>
</gene>
<dbReference type="AlphaFoldDB" id="A0A3V9KCF6"/>
<name>A0A3V9KCF6_SALET</name>